<evidence type="ECO:0000313" key="2">
    <source>
        <dbReference type="EMBL" id="EGR30755.1"/>
    </source>
</evidence>
<keyword evidence="3" id="KW-1185">Reference proteome</keyword>
<reference evidence="2 3" key="1">
    <citation type="submission" date="2011-07" db="EMBL/GenBank/DDBJ databases">
        <authorList>
            <person name="Coyne R."/>
            <person name="Brami D."/>
            <person name="Johnson J."/>
            <person name="Hostetler J."/>
            <person name="Hannick L."/>
            <person name="Clark T."/>
            <person name="Cassidy-Hanley D."/>
            <person name="Inman J."/>
        </authorList>
    </citation>
    <scope>NUCLEOTIDE SEQUENCE [LARGE SCALE GENOMIC DNA]</scope>
    <source>
        <strain evidence="2 3">G5</strain>
    </source>
</reference>
<dbReference type="RefSeq" id="XP_004032342.1">
    <property type="nucleotide sequence ID" value="XM_004032294.1"/>
</dbReference>
<name>G0QVJ5_ICHMU</name>
<evidence type="ECO:0000313" key="3">
    <source>
        <dbReference type="Proteomes" id="UP000008983"/>
    </source>
</evidence>
<dbReference type="Proteomes" id="UP000008983">
    <property type="component" value="Unassembled WGS sequence"/>
</dbReference>
<protein>
    <submittedName>
        <fullName evidence="2">Uncharacterized protein</fullName>
    </submittedName>
</protein>
<accession>G0QVJ5</accession>
<feature type="transmembrane region" description="Helical" evidence="1">
    <location>
        <begin position="53"/>
        <end position="71"/>
    </location>
</feature>
<sequence>MDQYKPYLKKSFLVIAVISCFTCYARADYNLPLFAFAYLLWDQTKPNSQKTKMLYLFIFTWIFDFVWLIYWGTFWDSAAFEKNWAKGVQSFVLVLSIINFIIKLGVIGLAILTDSECKESLSPERFIKNVTNILQPDY</sequence>
<organism evidence="2 3">
    <name type="scientific">Ichthyophthirius multifiliis</name>
    <name type="common">White spot disease agent</name>
    <name type="synonym">Ich</name>
    <dbReference type="NCBI Taxonomy" id="5932"/>
    <lineage>
        <taxon>Eukaryota</taxon>
        <taxon>Sar</taxon>
        <taxon>Alveolata</taxon>
        <taxon>Ciliophora</taxon>
        <taxon>Intramacronucleata</taxon>
        <taxon>Oligohymenophorea</taxon>
        <taxon>Hymenostomatida</taxon>
        <taxon>Ophryoglenina</taxon>
        <taxon>Ichthyophthirius</taxon>
    </lineage>
</organism>
<feature type="transmembrane region" description="Helical" evidence="1">
    <location>
        <begin position="91"/>
        <end position="112"/>
    </location>
</feature>
<keyword evidence="1" id="KW-0472">Membrane</keyword>
<proteinExistence type="predicted"/>
<dbReference type="InParanoid" id="G0QVJ5"/>
<gene>
    <name evidence="2" type="ORF">IMG5_124210</name>
</gene>
<dbReference type="AlphaFoldDB" id="G0QVJ5"/>
<evidence type="ECO:0000256" key="1">
    <source>
        <dbReference type="SAM" id="Phobius"/>
    </source>
</evidence>
<dbReference type="OMA" id="YQEEWAS"/>
<keyword evidence="1" id="KW-0812">Transmembrane</keyword>
<dbReference type="OrthoDB" id="282306at2759"/>
<dbReference type="eggNOG" id="ENOG502SGRZ">
    <property type="taxonomic scope" value="Eukaryota"/>
</dbReference>
<dbReference type="GeneID" id="14906871"/>
<dbReference type="EMBL" id="GL983947">
    <property type="protein sequence ID" value="EGR30755.1"/>
    <property type="molecule type" value="Genomic_DNA"/>
</dbReference>
<keyword evidence="1" id="KW-1133">Transmembrane helix</keyword>